<proteinExistence type="inferred from homology"/>
<feature type="transmembrane region" description="Helical" evidence="8">
    <location>
        <begin position="461"/>
        <end position="480"/>
    </location>
</feature>
<comment type="caution">
    <text evidence="9">The sequence shown here is derived from an EMBL/GenBank/DDBJ whole genome shotgun (WGS) entry which is preliminary data.</text>
</comment>
<feature type="transmembrane region" description="Helical" evidence="8">
    <location>
        <begin position="101"/>
        <end position="122"/>
    </location>
</feature>
<organism evidence="9 10">
    <name type="scientific">Salinisphaera japonica YTM-1</name>
    <dbReference type="NCBI Taxonomy" id="1209778"/>
    <lineage>
        <taxon>Bacteria</taxon>
        <taxon>Pseudomonadati</taxon>
        <taxon>Pseudomonadota</taxon>
        <taxon>Gammaproteobacteria</taxon>
        <taxon>Salinisphaerales</taxon>
        <taxon>Salinisphaeraceae</taxon>
        <taxon>Salinisphaera</taxon>
    </lineage>
</organism>
<feature type="transmembrane region" description="Helical" evidence="8">
    <location>
        <begin position="62"/>
        <end position="81"/>
    </location>
</feature>
<evidence type="ECO:0000256" key="6">
    <source>
        <dbReference type="ARBA" id="ARBA00022989"/>
    </source>
</evidence>
<feature type="transmembrane region" description="Helical" evidence="8">
    <location>
        <begin position="486"/>
        <end position="510"/>
    </location>
</feature>
<dbReference type="InterPro" id="IPR018093">
    <property type="entry name" value="BCCT_CS"/>
</dbReference>
<evidence type="ECO:0000313" key="9">
    <source>
        <dbReference type="EMBL" id="ROO24361.1"/>
    </source>
</evidence>
<feature type="transmembrane region" description="Helical" evidence="8">
    <location>
        <begin position="23"/>
        <end position="42"/>
    </location>
</feature>
<dbReference type="Pfam" id="PF02028">
    <property type="entry name" value="BCCT"/>
    <property type="match status" value="1"/>
</dbReference>
<sequence length="695" mass="76926">MSQSNNQINEDSKKPTKDRLNPIVFYGSAVTIVFFSLWTILFTSQAQSVISLVQGWISSTFGWYYFLTVLIYLVFVLYVALSRFGKIRLGPEQSRPEFNLFSWSAMLFSAGIGIGVIFFGIAEPIMQYNNAPDRPVDDVMAARHAMELTFLHWGISGWAIYSLVGMSLAFFSYRYDLPLTIRSALYPLFGQRIHGWIGHTVDIAAVVATVFGIAAALGIGIVQLNFGLEYMFGIEANIWTQVLLVVAIVGFATISAVTGVEKGIRRLSEFNILLAVALLVFVLIAGNTLFLLNTLVTNIGDYLTNFLSLSTDTYSFQGESAQGWLDGWTLFFWAWWIAWGPFVGLFLARISRGRTIAEFVAGTMTLPIAFMMIWMSLLGNSALDMVMSGNAEFGEAVMNNPPSGIYLFLAQLPMPIISTIAVTVLGIVFFVTSGDSGALVLSNFTSHLKNVNSDAPVWMRILWAVIIGVLTLSLLLAGSGTSGLTALQSAVVVTGLPFSIVLFFMIAGLWKGLRMEAFKFDSQRVSLPGHLSGRTGGRDSVSWTRRVSRAMSFPSYRNVMRYMDSAVRPGMEDVAAELREQGMTIDVFTQGEGDERHAGLHISLGDEQDFNYQVWPRKFQTPTFAIRASQASSYYYRLEVFLTEGTQGYDLMNYSKGQVIDDILDQYESHLHFLHLNRVAPGDSSLPDGPEQAGN</sequence>
<dbReference type="AlphaFoldDB" id="A0A423PFF4"/>
<evidence type="ECO:0000256" key="1">
    <source>
        <dbReference type="ARBA" id="ARBA00004651"/>
    </source>
</evidence>
<protein>
    <submittedName>
        <fullName evidence="9">Choline transporter BetT</fullName>
    </submittedName>
</protein>
<keyword evidence="6 8" id="KW-1133">Transmembrane helix</keyword>
<dbReference type="InterPro" id="IPR000060">
    <property type="entry name" value="BCCT_transptr"/>
</dbReference>
<dbReference type="EMBL" id="AYKG01000067">
    <property type="protein sequence ID" value="ROO24361.1"/>
    <property type="molecule type" value="Genomic_DNA"/>
</dbReference>
<keyword evidence="10" id="KW-1185">Reference proteome</keyword>
<keyword evidence="5 8" id="KW-0812">Transmembrane</keyword>
<evidence type="ECO:0000256" key="8">
    <source>
        <dbReference type="SAM" id="Phobius"/>
    </source>
</evidence>
<evidence type="ECO:0000313" key="10">
    <source>
        <dbReference type="Proteomes" id="UP000285310"/>
    </source>
</evidence>
<feature type="transmembrane region" description="Helical" evidence="8">
    <location>
        <begin position="355"/>
        <end position="377"/>
    </location>
</feature>
<dbReference type="FunCoup" id="A0A423PFF4">
    <property type="interactions" value="117"/>
</dbReference>
<evidence type="ECO:0000256" key="7">
    <source>
        <dbReference type="ARBA" id="ARBA00023136"/>
    </source>
</evidence>
<comment type="subcellular location">
    <subcellularLocation>
        <location evidence="1">Cell membrane</location>
        <topology evidence="1">Multi-pass membrane protein</topology>
    </subcellularLocation>
</comment>
<dbReference type="PANTHER" id="PTHR30047:SF7">
    <property type="entry name" value="HIGH-AFFINITY CHOLINE TRANSPORT PROTEIN"/>
    <property type="match status" value="1"/>
</dbReference>
<feature type="transmembrane region" description="Helical" evidence="8">
    <location>
        <begin position="272"/>
        <end position="292"/>
    </location>
</feature>
<feature type="transmembrane region" description="Helical" evidence="8">
    <location>
        <begin position="150"/>
        <end position="173"/>
    </location>
</feature>
<dbReference type="PANTHER" id="PTHR30047">
    <property type="entry name" value="HIGH-AFFINITY CHOLINE TRANSPORT PROTEIN-RELATED"/>
    <property type="match status" value="1"/>
</dbReference>
<dbReference type="NCBIfam" id="TIGR00842">
    <property type="entry name" value="bcct"/>
    <property type="match status" value="1"/>
</dbReference>
<evidence type="ECO:0000256" key="5">
    <source>
        <dbReference type="ARBA" id="ARBA00022692"/>
    </source>
</evidence>
<dbReference type="GO" id="GO:0022857">
    <property type="term" value="F:transmembrane transporter activity"/>
    <property type="evidence" value="ECO:0007669"/>
    <property type="project" value="InterPro"/>
</dbReference>
<dbReference type="Proteomes" id="UP000285310">
    <property type="component" value="Unassembled WGS sequence"/>
</dbReference>
<gene>
    <name evidence="9" type="ORF">SAJA_14190</name>
</gene>
<accession>A0A423PFF4</accession>
<name>A0A423PFF4_9GAMM</name>
<dbReference type="OrthoDB" id="9775735at2"/>
<dbReference type="InParanoid" id="A0A423PFF4"/>
<feature type="transmembrane region" description="Helical" evidence="8">
    <location>
        <begin position="330"/>
        <end position="348"/>
    </location>
</feature>
<feature type="transmembrane region" description="Helical" evidence="8">
    <location>
        <begin position="238"/>
        <end position="260"/>
    </location>
</feature>
<comment type="similarity">
    <text evidence="2">Belongs to the BCCT transporter (TC 2.A.15) family.</text>
</comment>
<evidence type="ECO:0000256" key="4">
    <source>
        <dbReference type="ARBA" id="ARBA00022475"/>
    </source>
</evidence>
<evidence type="ECO:0000256" key="2">
    <source>
        <dbReference type="ARBA" id="ARBA00005658"/>
    </source>
</evidence>
<evidence type="ECO:0000256" key="3">
    <source>
        <dbReference type="ARBA" id="ARBA00022448"/>
    </source>
</evidence>
<keyword evidence="3" id="KW-0813">Transport</keyword>
<keyword evidence="4" id="KW-1003">Cell membrane</keyword>
<keyword evidence="7 8" id="KW-0472">Membrane</keyword>
<dbReference type="RefSeq" id="WP_123659280.1">
    <property type="nucleotide sequence ID" value="NZ_AYKG01000067.1"/>
</dbReference>
<dbReference type="GO" id="GO:0005886">
    <property type="term" value="C:plasma membrane"/>
    <property type="evidence" value="ECO:0007669"/>
    <property type="project" value="UniProtKB-SubCell"/>
</dbReference>
<feature type="transmembrane region" description="Helical" evidence="8">
    <location>
        <begin position="201"/>
        <end position="226"/>
    </location>
</feature>
<dbReference type="PROSITE" id="PS01303">
    <property type="entry name" value="BCCT"/>
    <property type="match status" value="1"/>
</dbReference>
<feature type="transmembrane region" description="Helical" evidence="8">
    <location>
        <begin position="416"/>
        <end position="441"/>
    </location>
</feature>
<reference evidence="9 10" key="1">
    <citation type="submission" date="2013-10" db="EMBL/GenBank/DDBJ databases">
        <title>Salinisphaera japonica YTM-1 Genome Sequencing.</title>
        <authorList>
            <person name="Lai Q."/>
            <person name="Li C."/>
            <person name="Shao Z."/>
        </authorList>
    </citation>
    <scope>NUCLEOTIDE SEQUENCE [LARGE SCALE GENOMIC DNA]</scope>
    <source>
        <strain evidence="9 10">YTM-1</strain>
    </source>
</reference>
<dbReference type="NCBIfam" id="NF007399">
    <property type="entry name" value="PRK09928.1"/>
    <property type="match status" value="1"/>
</dbReference>